<comment type="caution">
    <text evidence="3">The sequence shown here is derived from an EMBL/GenBank/DDBJ whole genome shotgun (WGS) entry which is preliminary data.</text>
</comment>
<feature type="region of interest" description="Disordered" evidence="1">
    <location>
        <begin position="160"/>
        <end position="190"/>
    </location>
</feature>
<keyword evidence="2" id="KW-1133">Transmembrane helix</keyword>
<evidence type="ECO:0000313" key="3">
    <source>
        <dbReference type="EMBL" id="MEX6689208.1"/>
    </source>
</evidence>
<name>A0ABV3ZKY0_9BACT</name>
<dbReference type="Proteomes" id="UP001560573">
    <property type="component" value="Unassembled WGS sequence"/>
</dbReference>
<sequence>MKTKVLMSRDYKKIARNMLIDKVIDQMAMRHESFVIHIAKREAKNIIDSYFKKMAVEGRTSMNKKERLITFEINMLVDEIPWILREEGLTEDHPSGKDNFTLSEIGREAKRMKGYSSYLKVKRRKKFLKNFEKGFTTWIFPILSVYGAFASTVANCNHPEQKSKMPVDSIRHRTPPPPPNIADSNTIDSL</sequence>
<keyword evidence="2" id="KW-0472">Membrane</keyword>
<accession>A0ABV3ZKY0</accession>
<feature type="compositionally biased region" description="Basic and acidic residues" evidence="1">
    <location>
        <begin position="160"/>
        <end position="171"/>
    </location>
</feature>
<keyword evidence="2" id="KW-0812">Transmembrane</keyword>
<organism evidence="3 4">
    <name type="scientific">Danxiaibacter flavus</name>
    <dbReference type="NCBI Taxonomy" id="3049108"/>
    <lineage>
        <taxon>Bacteria</taxon>
        <taxon>Pseudomonadati</taxon>
        <taxon>Bacteroidota</taxon>
        <taxon>Chitinophagia</taxon>
        <taxon>Chitinophagales</taxon>
        <taxon>Chitinophagaceae</taxon>
        <taxon>Danxiaibacter</taxon>
    </lineage>
</organism>
<reference evidence="3 4" key="1">
    <citation type="submission" date="2023-07" db="EMBL/GenBank/DDBJ databases">
        <authorList>
            <person name="Lian W.-H."/>
        </authorList>
    </citation>
    <scope>NUCLEOTIDE SEQUENCE [LARGE SCALE GENOMIC DNA]</scope>
    <source>
        <strain evidence="3 4">SYSU DXS3180</strain>
    </source>
</reference>
<protein>
    <submittedName>
        <fullName evidence="3">Uncharacterized protein</fullName>
    </submittedName>
</protein>
<evidence type="ECO:0000256" key="1">
    <source>
        <dbReference type="SAM" id="MobiDB-lite"/>
    </source>
</evidence>
<evidence type="ECO:0000256" key="2">
    <source>
        <dbReference type="SAM" id="Phobius"/>
    </source>
</evidence>
<proteinExistence type="predicted"/>
<keyword evidence="4" id="KW-1185">Reference proteome</keyword>
<dbReference type="EMBL" id="JAULBC010000005">
    <property type="protein sequence ID" value="MEX6689208.1"/>
    <property type="molecule type" value="Genomic_DNA"/>
</dbReference>
<dbReference type="RefSeq" id="WP_369330615.1">
    <property type="nucleotide sequence ID" value="NZ_JAULBC010000005.1"/>
</dbReference>
<evidence type="ECO:0000313" key="4">
    <source>
        <dbReference type="Proteomes" id="UP001560573"/>
    </source>
</evidence>
<feature type="transmembrane region" description="Helical" evidence="2">
    <location>
        <begin position="135"/>
        <end position="154"/>
    </location>
</feature>
<gene>
    <name evidence="3" type="ORF">QTN47_16990</name>
</gene>